<dbReference type="Gene3D" id="1.10.1420.10">
    <property type="match status" value="2"/>
</dbReference>
<dbReference type="Gene3D" id="3.30.420.110">
    <property type="entry name" value="MutS, connector domain"/>
    <property type="match status" value="1"/>
</dbReference>
<dbReference type="Pfam" id="PF05192">
    <property type="entry name" value="MutS_III"/>
    <property type="match status" value="1"/>
</dbReference>
<dbReference type="GO" id="GO:0006298">
    <property type="term" value="P:mismatch repair"/>
    <property type="evidence" value="ECO:0007669"/>
    <property type="project" value="UniProtKB-UniRule"/>
</dbReference>
<dbReference type="InterPro" id="IPR036187">
    <property type="entry name" value="DNA_mismatch_repair_MutS_sf"/>
</dbReference>
<dbReference type="EMBL" id="CP048620">
    <property type="protein sequence ID" value="QPJ65483.1"/>
    <property type="molecule type" value="Genomic_DNA"/>
</dbReference>
<evidence type="ECO:0000256" key="4">
    <source>
        <dbReference type="ARBA" id="ARBA00022763"/>
    </source>
</evidence>
<dbReference type="InterPro" id="IPR007696">
    <property type="entry name" value="DNA_mismatch_repair_MutS_core"/>
</dbReference>
<dbReference type="SMART" id="SM00534">
    <property type="entry name" value="MUTSac"/>
    <property type="match status" value="1"/>
</dbReference>
<evidence type="ECO:0000256" key="11">
    <source>
        <dbReference type="SAM" id="MobiDB-lite"/>
    </source>
</evidence>
<dbReference type="SUPFAM" id="SSF53150">
    <property type="entry name" value="DNA repair protein MutS, domain II"/>
    <property type="match status" value="1"/>
</dbReference>
<dbReference type="GO" id="GO:0005524">
    <property type="term" value="F:ATP binding"/>
    <property type="evidence" value="ECO:0007669"/>
    <property type="project" value="UniProtKB-UniRule"/>
</dbReference>
<dbReference type="NCBIfam" id="NF003810">
    <property type="entry name" value="PRK05399.1"/>
    <property type="match status" value="1"/>
</dbReference>
<evidence type="ECO:0000256" key="7">
    <source>
        <dbReference type="ARBA" id="ARBA00023204"/>
    </source>
</evidence>
<dbReference type="GO" id="GO:0005829">
    <property type="term" value="C:cytosol"/>
    <property type="evidence" value="ECO:0007669"/>
    <property type="project" value="TreeGrafter"/>
</dbReference>
<dbReference type="Pfam" id="PF05188">
    <property type="entry name" value="MutS_II"/>
    <property type="match status" value="1"/>
</dbReference>
<dbReference type="NCBIfam" id="TIGR01070">
    <property type="entry name" value="mutS1"/>
    <property type="match status" value="1"/>
</dbReference>
<dbReference type="CDD" id="cd03284">
    <property type="entry name" value="ABC_MutS1"/>
    <property type="match status" value="1"/>
</dbReference>
<dbReference type="Gene3D" id="3.40.50.300">
    <property type="entry name" value="P-loop containing nucleotide triphosphate hydrolases"/>
    <property type="match status" value="1"/>
</dbReference>
<organism evidence="13 14">
    <name type="scientific">Candidatus Nitrohelix vancouverensis</name>
    <dbReference type="NCBI Taxonomy" id="2705534"/>
    <lineage>
        <taxon>Bacteria</taxon>
        <taxon>Pseudomonadati</taxon>
        <taxon>Nitrospinota/Tectimicrobiota group</taxon>
        <taxon>Nitrospinota</taxon>
        <taxon>Nitrospinia</taxon>
        <taxon>Nitrospinales</taxon>
        <taxon>Nitrospinaceae</taxon>
        <taxon>Candidatus Nitrohelix</taxon>
    </lineage>
</organism>
<comment type="similarity">
    <text evidence="1 9 10">Belongs to the DNA mismatch repair MutS family.</text>
</comment>
<dbReference type="SUPFAM" id="SSF52540">
    <property type="entry name" value="P-loop containing nucleoside triphosphate hydrolases"/>
    <property type="match status" value="1"/>
</dbReference>
<dbReference type="InterPro" id="IPR027417">
    <property type="entry name" value="P-loop_NTPase"/>
</dbReference>
<feature type="domain" description="DNA mismatch repair proteins mutS family" evidence="12">
    <location>
        <begin position="701"/>
        <end position="717"/>
    </location>
</feature>
<keyword evidence="3 9" id="KW-0547">Nucleotide-binding</keyword>
<evidence type="ECO:0000313" key="14">
    <source>
        <dbReference type="Proteomes" id="UP000594464"/>
    </source>
</evidence>
<gene>
    <name evidence="9 13" type="primary">mutS</name>
    <name evidence="13" type="ORF">G3M78_08795</name>
</gene>
<protein>
    <recommendedName>
        <fullName evidence="2 9">DNA mismatch repair protein MutS</fullName>
    </recommendedName>
</protein>
<dbReference type="SMART" id="SM00533">
    <property type="entry name" value="MUTSd"/>
    <property type="match status" value="1"/>
</dbReference>
<evidence type="ECO:0000259" key="12">
    <source>
        <dbReference type="PROSITE" id="PS00486"/>
    </source>
</evidence>
<evidence type="ECO:0000256" key="8">
    <source>
        <dbReference type="ARBA" id="ARBA00024647"/>
    </source>
</evidence>
<dbReference type="AlphaFoldDB" id="A0A7T0C2T0"/>
<evidence type="ECO:0000256" key="9">
    <source>
        <dbReference type="HAMAP-Rule" id="MF_00096"/>
    </source>
</evidence>
<dbReference type="InterPro" id="IPR000432">
    <property type="entry name" value="DNA_mismatch_repair_MutS_C"/>
</dbReference>
<dbReference type="SUPFAM" id="SSF48334">
    <property type="entry name" value="DNA repair protein MutS, domain III"/>
    <property type="match status" value="1"/>
</dbReference>
<dbReference type="InterPro" id="IPR017261">
    <property type="entry name" value="DNA_mismatch_repair_MutS/MSH"/>
</dbReference>
<dbReference type="Proteomes" id="UP000594464">
    <property type="component" value="Chromosome"/>
</dbReference>
<comment type="function">
    <text evidence="8 9">This protein is involved in the repair of mismatches in DNA. It is possible that it carries out the mismatch recognition step. This protein has a weak ATPase activity.</text>
</comment>
<dbReference type="GO" id="GO:0030983">
    <property type="term" value="F:mismatched DNA binding"/>
    <property type="evidence" value="ECO:0007669"/>
    <property type="project" value="InterPro"/>
</dbReference>
<dbReference type="PANTHER" id="PTHR11361">
    <property type="entry name" value="DNA MISMATCH REPAIR PROTEIN MUTS FAMILY MEMBER"/>
    <property type="match status" value="1"/>
</dbReference>
<dbReference type="PROSITE" id="PS00486">
    <property type="entry name" value="DNA_MISMATCH_REPAIR_2"/>
    <property type="match status" value="1"/>
</dbReference>
<sequence>MDKASAKVEADTPMMTQYHAIKKGHPDSILFYRMGDFYEMFNEDAQIASKILQIALTARNKTRPNPTPMCGIPFHSANAYISKLIQAGRNVAICEQVEDPKQAKGLVKREVVRIVTPGTFLDDSNLDPKAPHNLAAVASEPDGFGLAILDMSTGAFKTSEFTGASAETLLIDELEKHDPREVVLPRSRIDNNAERWAEPYAACMQGEEDWAFTRSDAYQRLTEHFHSNSLEGFGCEHFPKAICAAGGLLRYLQETQKNALPHVRALSTYNPSQYMLLDQCTIRSLELVQSSEGSRKRSLLDALDQSQTPMGARRIREWILKPLIEASAIQERLDRVASFHADPLLRSEIRQSLKNIYDLERLLGRLSLTTGSPRDLISLKLSLAEFPKLQSALQEFSKESWSDWTERWDNLSDLREQIERYIEDDPAPTLKDGGVIKKGCDEALDRLKGIKAEARTWIAALENQEKERTGISVLKVGYNKIYGYYIEITKKNLDRVPAEYIRKQSLVNAERFISPELKKFEEEISGAEEKIVALETELFQKIKSEVVGHGNRVQSMAETISEIDALCSFAENASLYNYCRPELVDSPLLHVENGRHPLIERLDPTHHFIPNDIHLDGADKQMMIITGPNMAGKSTYLRQVALMSLMMQIGSFVPADSARLGVVDRIFSRVGAQDHLQKGQSTFMVEMNETANILNNASDHSLIILDEIGRGTSTFDGISIAWAIVEYLHKGERPLGPKTLFATHYHELTELASELDGVHNYNVLVKEWNDEIIFLRKIAAGGADKSYGIQVARLAGLPIDVLERAREVLYNLESGEYDESGAPTIGRSDNKPLDSNPKQMGLFSAPPHPALSRLESLRPDELTPRQALDALYELSQLLRKNTP</sequence>
<evidence type="ECO:0000256" key="1">
    <source>
        <dbReference type="ARBA" id="ARBA00006271"/>
    </source>
</evidence>
<dbReference type="InterPro" id="IPR036678">
    <property type="entry name" value="MutS_con_dom_sf"/>
</dbReference>
<dbReference type="InterPro" id="IPR007695">
    <property type="entry name" value="DNA_mismatch_repair_MutS-lik_N"/>
</dbReference>
<dbReference type="KEGG" id="nva:G3M78_08795"/>
<evidence type="ECO:0000256" key="10">
    <source>
        <dbReference type="RuleBase" id="RU003756"/>
    </source>
</evidence>
<evidence type="ECO:0000256" key="2">
    <source>
        <dbReference type="ARBA" id="ARBA00021982"/>
    </source>
</evidence>
<evidence type="ECO:0000256" key="3">
    <source>
        <dbReference type="ARBA" id="ARBA00022741"/>
    </source>
</evidence>
<dbReference type="GO" id="GO:0140664">
    <property type="term" value="F:ATP-dependent DNA damage sensor activity"/>
    <property type="evidence" value="ECO:0007669"/>
    <property type="project" value="InterPro"/>
</dbReference>
<reference evidence="14" key="1">
    <citation type="submission" date="2020-02" db="EMBL/GenBank/DDBJ databases">
        <title>Genomic and physiological characterization of two novel Nitrospinaceae genera.</title>
        <authorList>
            <person name="Mueller A.J."/>
            <person name="Jung M.-Y."/>
            <person name="Strachan C.R."/>
            <person name="Herbold C.W."/>
            <person name="Kirkegaard R.H."/>
            <person name="Daims H."/>
        </authorList>
    </citation>
    <scope>NUCLEOTIDE SEQUENCE [LARGE SCALE GENOMIC DNA]</scope>
</reference>
<keyword evidence="7 9" id="KW-0234">DNA repair</keyword>
<feature type="binding site" evidence="9">
    <location>
        <begin position="627"/>
        <end position="634"/>
    </location>
    <ligand>
        <name>ATP</name>
        <dbReference type="ChEBI" id="CHEBI:30616"/>
    </ligand>
</feature>
<dbReference type="Pfam" id="PF01624">
    <property type="entry name" value="MutS_I"/>
    <property type="match status" value="1"/>
</dbReference>
<dbReference type="FunFam" id="3.40.50.300:FF:000870">
    <property type="entry name" value="MutS protein homolog 4"/>
    <property type="match status" value="1"/>
</dbReference>
<evidence type="ECO:0000313" key="13">
    <source>
        <dbReference type="EMBL" id="QPJ65483.1"/>
    </source>
</evidence>
<dbReference type="InterPro" id="IPR007861">
    <property type="entry name" value="DNA_mismatch_repair_MutS_clamp"/>
</dbReference>
<dbReference type="Pfam" id="PF05190">
    <property type="entry name" value="MutS_IV"/>
    <property type="match status" value="1"/>
</dbReference>
<keyword evidence="6 9" id="KW-0238">DNA-binding</keyword>
<dbReference type="SUPFAM" id="SSF55271">
    <property type="entry name" value="DNA repair protein MutS, domain I"/>
    <property type="match status" value="1"/>
</dbReference>
<name>A0A7T0C2T0_9BACT</name>
<keyword evidence="4 9" id="KW-0227">DNA damage</keyword>
<dbReference type="FunFam" id="3.40.1170.10:FF:000001">
    <property type="entry name" value="DNA mismatch repair protein MutS"/>
    <property type="match status" value="1"/>
</dbReference>
<feature type="region of interest" description="Disordered" evidence="11">
    <location>
        <begin position="820"/>
        <end position="845"/>
    </location>
</feature>
<proteinExistence type="inferred from homology"/>
<dbReference type="InterPro" id="IPR045076">
    <property type="entry name" value="MutS"/>
</dbReference>
<dbReference type="PANTHER" id="PTHR11361:SF34">
    <property type="entry name" value="DNA MISMATCH REPAIR PROTEIN MSH1, MITOCHONDRIAL"/>
    <property type="match status" value="1"/>
</dbReference>
<dbReference type="InterPro" id="IPR016151">
    <property type="entry name" value="DNA_mismatch_repair_MutS_N"/>
</dbReference>
<dbReference type="PIRSF" id="PIRSF037677">
    <property type="entry name" value="DNA_mis_repair_Msh6"/>
    <property type="match status" value="1"/>
</dbReference>
<dbReference type="Gene3D" id="6.10.140.430">
    <property type="match status" value="1"/>
</dbReference>
<keyword evidence="5 9" id="KW-0067">ATP-binding</keyword>
<evidence type="ECO:0000256" key="5">
    <source>
        <dbReference type="ARBA" id="ARBA00022840"/>
    </source>
</evidence>
<dbReference type="Pfam" id="PF00488">
    <property type="entry name" value="MutS_V"/>
    <property type="match status" value="1"/>
</dbReference>
<evidence type="ECO:0000256" key="6">
    <source>
        <dbReference type="ARBA" id="ARBA00023125"/>
    </source>
</evidence>
<dbReference type="InterPro" id="IPR005748">
    <property type="entry name" value="DNA_mismatch_repair_MutS"/>
</dbReference>
<dbReference type="InterPro" id="IPR007860">
    <property type="entry name" value="DNA_mmatch_repair_MutS_con_dom"/>
</dbReference>
<accession>A0A7T0C2T0</accession>
<dbReference type="GO" id="GO:0003684">
    <property type="term" value="F:damaged DNA binding"/>
    <property type="evidence" value="ECO:0007669"/>
    <property type="project" value="UniProtKB-UniRule"/>
</dbReference>
<dbReference type="HAMAP" id="MF_00096">
    <property type="entry name" value="MutS"/>
    <property type="match status" value="1"/>
</dbReference>
<dbReference type="Gene3D" id="3.40.1170.10">
    <property type="entry name" value="DNA repair protein MutS, domain I"/>
    <property type="match status" value="1"/>
</dbReference>